<evidence type="ECO:0000256" key="2">
    <source>
        <dbReference type="SAM" id="SignalP"/>
    </source>
</evidence>
<feature type="signal peptide" evidence="2">
    <location>
        <begin position="1"/>
        <end position="21"/>
    </location>
</feature>
<proteinExistence type="predicted"/>
<reference evidence="3" key="1">
    <citation type="submission" date="2023-11" db="EMBL/GenBank/DDBJ databases">
        <title>Genome assemblies of two species of porcelain crab, Petrolisthes cinctipes and Petrolisthes manimaculis (Anomura: Porcellanidae).</title>
        <authorList>
            <person name="Angst P."/>
        </authorList>
    </citation>
    <scope>NUCLEOTIDE SEQUENCE</scope>
    <source>
        <strain evidence="3">PB745_02</strain>
        <tissue evidence="3">Gill</tissue>
    </source>
</reference>
<evidence type="ECO:0000313" key="4">
    <source>
        <dbReference type="Proteomes" id="UP001292094"/>
    </source>
</evidence>
<dbReference type="EMBL" id="JAWZYT010002043">
    <property type="protein sequence ID" value="KAK4307043.1"/>
    <property type="molecule type" value="Genomic_DNA"/>
</dbReference>
<dbReference type="Proteomes" id="UP001292094">
    <property type="component" value="Unassembled WGS sequence"/>
</dbReference>
<organism evidence="3 4">
    <name type="scientific">Petrolisthes manimaculis</name>
    <dbReference type="NCBI Taxonomy" id="1843537"/>
    <lineage>
        <taxon>Eukaryota</taxon>
        <taxon>Metazoa</taxon>
        <taxon>Ecdysozoa</taxon>
        <taxon>Arthropoda</taxon>
        <taxon>Crustacea</taxon>
        <taxon>Multicrustacea</taxon>
        <taxon>Malacostraca</taxon>
        <taxon>Eumalacostraca</taxon>
        <taxon>Eucarida</taxon>
        <taxon>Decapoda</taxon>
        <taxon>Pleocyemata</taxon>
        <taxon>Anomura</taxon>
        <taxon>Galatheoidea</taxon>
        <taxon>Porcellanidae</taxon>
        <taxon>Petrolisthes</taxon>
    </lineage>
</organism>
<protein>
    <submittedName>
        <fullName evidence="3">Uncharacterized protein</fullName>
    </submittedName>
</protein>
<dbReference type="AlphaFoldDB" id="A0AAE1PFB8"/>
<evidence type="ECO:0000313" key="3">
    <source>
        <dbReference type="EMBL" id="KAK4307043.1"/>
    </source>
</evidence>
<feature type="chain" id="PRO_5041967470" evidence="2">
    <location>
        <begin position="22"/>
        <end position="133"/>
    </location>
</feature>
<accession>A0AAE1PFB8</accession>
<feature type="region of interest" description="Disordered" evidence="1">
    <location>
        <begin position="92"/>
        <end position="133"/>
    </location>
</feature>
<evidence type="ECO:0000256" key="1">
    <source>
        <dbReference type="SAM" id="MobiDB-lite"/>
    </source>
</evidence>
<keyword evidence="4" id="KW-1185">Reference proteome</keyword>
<gene>
    <name evidence="3" type="ORF">Pmani_021173</name>
</gene>
<comment type="caution">
    <text evidence="3">The sequence shown here is derived from an EMBL/GenBank/DDBJ whole genome shotgun (WGS) entry which is preliminary data.</text>
</comment>
<sequence length="133" mass="14613">MFQPFRLLFFLPLFYLPLAHAFTPSPTAPPPLTCLNFRPSLLARLPHGPLPPLLRFASLDILYSNPCHETFLRTRCLLFSGSDTLSLTQHRLSPSSILPPDTPSLIISSKNRESKPDPSPNPASVGPVASQPS</sequence>
<keyword evidence="2" id="KW-0732">Signal</keyword>
<name>A0AAE1PFB8_9EUCA</name>